<keyword evidence="4 10" id="KW-1133">Transmembrane helix</keyword>
<keyword evidence="3 10" id="KW-0812">Transmembrane</keyword>
<keyword evidence="5 10" id="KW-0472">Membrane</keyword>
<dbReference type="PANTHER" id="PTHR28259">
    <property type="entry name" value="FLUORIDE EXPORT PROTEIN 1-RELATED"/>
    <property type="match status" value="1"/>
</dbReference>
<feature type="transmembrane region" description="Helical" evidence="10">
    <location>
        <begin position="33"/>
        <end position="51"/>
    </location>
</feature>
<evidence type="ECO:0000256" key="5">
    <source>
        <dbReference type="ARBA" id="ARBA00023136"/>
    </source>
</evidence>
<keyword evidence="12" id="KW-1185">Reference proteome</keyword>
<evidence type="ECO:0000256" key="9">
    <source>
        <dbReference type="ARBA" id="ARBA00049940"/>
    </source>
</evidence>
<dbReference type="HAMAP" id="MF_00454">
    <property type="entry name" value="FluC"/>
    <property type="match status" value="1"/>
</dbReference>
<feature type="transmembrane region" description="Helical" evidence="10">
    <location>
        <begin position="95"/>
        <end position="117"/>
    </location>
</feature>
<evidence type="ECO:0000256" key="10">
    <source>
        <dbReference type="HAMAP-Rule" id="MF_00454"/>
    </source>
</evidence>
<evidence type="ECO:0000256" key="7">
    <source>
        <dbReference type="ARBA" id="ARBA00035120"/>
    </source>
</evidence>
<dbReference type="EMBL" id="JBHUMY010000012">
    <property type="protein sequence ID" value="MFD2661091.1"/>
    <property type="molecule type" value="Genomic_DNA"/>
</dbReference>
<keyword evidence="10" id="KW-0813">Transport</keyword>
<evidence type="ECO:0000256" key="8">
    <source>
        <dbReference type="ARBA" id="ARBA00035585"/>
    </source>
</evidence>
<keyword evidence="6 10" id="KW-0407">Ion channel</keyword>
<comment type="similarity">
    <text evidence="7 10">Belongs to the fluoride channel Fluc/FEX (TC 1.A.43) family.</text>
</comment>
<feature type="transmembrane region" description="Helical" evidence="10">
    <location>
        <begin position="63"/>
        <end position="83"/>
    </location>
</feature>
<evidence type="ECO:0000256" key="6">
    <source>
        <dbReference type="ARBA" id="ARBA00023303"/>
    </source>
</evidence>
<feature type="binding site" evidence="10">
    <location>
        <position position="77"/>
    </location>
    <ligand>
        <name>Na(+)</name>
        <dbReference type="ChEBI" id="CHEBI:29101"/>
        <note>structural</note>
    </ligand>
</feature>
<evidence type="ECO:0000256" key="1">
    <source>
        <dbReference type="ARBA" id="ARBA00004651"/>
    </source>
</evidence>
<keyword evidence="10" id="KW-0915">Sodium</keyword>
<keyword evidence="2 10" id="KW-1003">Cell membrane</keyword>
<gene>
    <name evidence="10 11" type="primary">crcB</name>
    <name evidence="10" type="synonym">fluC</name>
    <name evidence="11" type="ORF">ACFSW5_12595</name>
</gene>
<comment type="activity regulation">
    <text evidence="10">Na(+) is not transported, but it plays an essential structural role and its presence is essential for fluoride channel function.</text>
</comment>
<dbReference type="Proteomes" id="UP001597493">
    <property type="component" value="Unassembled WGS sequence"/>
</dbReference>
<comment type="caution">
    <text evidence="11">The sequence shown here is derived from an EMBL/GenBank/DDBJ whole genome shotgun (WGS) entry which is preliminary data.</text>
</comment>
<feature type="binding site" evidence="10">
    <location>
        <position position="74"/>
    </location>
    <ligand>
        <name>Na(+)</name>
        <dbReference type="ChEBI" id="CHEBI:29101"/>
        <note>structural</note>
    </ligand>
</feature>
<keyword evidence="10" id="KW-0406">Ion transport</keyword>
<evidence type="ECO:0000256" key="2">
    <source>
        <dbReference type="ARBA" id="ARBA00022475"/>
    </source>
</evidence>
<dbReference type="Pfam" id="PF02537">
    <property type="entry name" value="CRCB"/>
    <property type="match status" value="1"/>
</dbReference>
<comment type="subcellular location">
    <subcellularLocation>
        <location evidence="1 10">Cell membrane</location>
        <topology evidence="1 10">Multi-pass membrane protein</topology>
    </subcellularLocation>
</comment>
<comment type="function">
    <text evidence="9 10">Fluoride-specific ion channel. Important for reducing fluoride concentration in the cell, thus reducing its toxicity.</text>
</comment>
<dbReference type="PANTHER" id="PTHR28259:SF1">
    <property type="entry name" value="FLUORIDE EXPORT PROTEIN 1-RELATED"/>
    <property type="match status" value="1"/>
</dbReference>
<comment type="catalytic activity">
    <reaction evidence="8">
        <text>fluoride(in) = fluoride(out)</text>
        <dbReference type="Rhea" id="RHEA:76159"/>
        <dbReference type="ChEBI" id="CHEBI:17051"/>
    </reaction>
    <physiologicalReaction direction="left-to-right" evidence="8">
        <dbReference type="Rhea" id="RHEA:76160"/>
    </physiologicalReaction>
</comment>
<proteinExistence type="inferred from homology"/>
<evidence type="ECO:0000256" key="4">
    <source>
        <dbReference type="ARBA" id="ARBA00022989"/>
    </source>
</evidence>
<dbReference type="NCBIfam" id="TIGR00494">
    <property type="entry name" value="crcB"/>
    <property type="match status" value="1"/>
</dbReference>
<evidence type="ECO:0000313" key="11">
    <source>
        <dbReference type="EMBL" id="MFD2661091.1"/>
    </source>
</evidence>
<dbReference type="RefSeq" id="WP_379273434.1">
    <property type="nucleotide sequence ID" value="NZ_JBHUGT010000024.1"/>
</dbReference>
<evidence type="ECO:0000256" key="3">
    <source>
        <dbReference type="ARBA" id="ARBA00022692"/>
    </source>
</evidence>
<organism evidence="11 12">
    <name type="scientific">Paenibacillus thailandensis</name>
    <dbReference type="NCBI Taxonomy" id="393250"/>
    <lineage>
        <taxon>Bacteria</taxon>
        <taxon>Bacillati</taxon>
        <taxon>Bacillota</taxon>
        <taxon>Bacilli</taxon>
        <taxon>Bacillales</taxon>
        <taxon>Paenibacillaceae</taxon>
        <taxon>Paenibacillus</taxon>
    </lineage>
</organism>
<dbReference type="InterPro" id="IPR003691">
    <property type="entry name" value="FluC"/>
</dbReference>
<keyword evidence="10" id="KW-0479">Metal-binding</keyword>
<sequence>MKLAMAVAIGGALGAAARYGTGFAFGPASAGSWPYATLLCNMLGSFLLGLLSGQAAVKPIGAFWKEGIGTGVLGGFTTFSAFSVETVEMLREGHIFSAATYAGFSMAGGILFAAAGMHMTKRRAERKRDV</sequence>
<evidence type="ECO:0000313" key="12">
    <source>
        <dbReference type="Proteomes" id="UP001597493"/>
    </source>
</evidence>
<name>A0ABW5QYL2_9BACL</name>
<accession>A0ABW5QYL2</accession>
<reference evidence="12" key="1">
    <citation type="journal article" date="2019" name="Int. J. Syst. Evol. Microbiol.">
        <title>The Global Catalogue of Microorganisms (GCM) 10K type strain sequencing project: providing services to taxonomists for standard genome sequencing and annotation.</title>
        <authorList>
            <consortium name="The Broad Institute Genomics Platform"/>
            <consortium name="The Broad Institute Genome Sequencing Center for Infectious Disease"/>
            <person name="Wu L."/>
            <person name="Ma J."/>
        </authorList>
    </citation>
    <scope>NUCLEOTIDE SEQUENCE [LARGE SCALE GENOMIC DNA]</scope>
    <source>
        <strain evidence="12">TISTR 1827</strain>
    </source>
</reference>
<protein>
    <recommendedName>
        <fullName evidence="10">Fluoride-specific ion channel FluC</fullName>
    </recommendedName>
</protein>